<proteinExistence type="predicted"/>
<evidence type="ECO:0000313" key="2">
    <source>
        <dbReference type="Proteomes" id="UP001596405"/>
    </source>
</evidence>
<dbReference type="EMBL" id="JBHSYQ010000003">
    <property type="protein sequence ID" value="MFC6997825.1"/>
    <property type="molecule type" value="Genomic_DNA"/>
</dbReference>
<name>A0ABW2DJJ7_9BACT</name>
<gene>
    <name evidence="1" type="ORF">ACFQHR_09315</name>
</gene>
<keyword evidence="2" id="KW-1185">Reference proteome</keyword>
<protein>
    <submittedName>
        <fullName evidence="1">Uncharacterized protein</fullName>
    </submittedName>
</protein>
<dbReference type="Proteomes" id="UP001596405">
    <property type="component" value="Unassembled WGS sequence"/>
</dbReference>
<sequence length="121" mass="14013">MKKCTSAILTILLPFLFSCSEVTGEFKYMYRLKKSITEKYETDKIEINIKNNSELTVSLLDPKFNEYSPAKKEQISLEIGKLAQELREDKETINSGVVNFRDEENYGIAKTSSTQTYQMYE</sequence>
<dbReference type="RefSeq" id="WP_066618416.1">
    <property type="nucleotide sequence ID" value="NZ_JBHSYQ010000003.1"/>
</dbReference>
<organism evidence="1 2">
    <name type="scientific">Rufibacter roseus</name>
    <dbReference type="NCBI Taxonomy" id="1567108"/>
    <lineage>
        <taxon>Bacteria</taxon>
        <taxon>Pseudomonadati</taxon>
        <taxon>Bacteroidota</taxon>
        <taxon>Cytophagia</taxon>
        <taxon>Cytophagales</taxon>
        <taxon>Hymenobacteraceae</taxon>
        <taxon>Rufibacter</taxon>
    </lineage>
</organism>
<evidence type="ECO:0000313" key="1">
    <source>
        <dbReference type="EMBL" id="MFC6997825.1"/>
    </source>
</evidence>
<reference evidence="2" key="1">
    <citation type="journal article" date="2019" name="Int. J. Syst. Evol. Microbiol.">
        <title>The Global Catalogue of Microorganisms (GCM) 10K type strain sequencing project: providing services to taxonomists for standard genome sequencing and annotation.</title>
        <authorList>
            <consortium name="The Broad Institute Genomics Platform"/>
            <consortium name="The Broad Institute Genome Sequencing Center for Infectious Disease"/>
            <person name="Wu L."/>
            <person name="Ma J."/>
        </authorList>
    </citation>
    <scope>NUCLEOTIDE SEQUENCE [LARGE SCALE GENOMIC DNA]</scope>
    <source>
        <strain evidence="2">CGMCC 4.7393</strain>
    </source>
</reference>
<dbReference type="PROSITE" id="PS51257">
    <property type="entry name" value="PROKAR_LIPOPROTEIN"/>
    <property type="match status" value="1"/>
</dbReference>
<comment type="caution">
    <text evidence="1">The sequence shown here is derived from an EMBL/GenBank/DDBJ whole genome shotgun (WGS) entry which is preliminary data.</text>
</comment>
<accession>A0ABW2DJJ7</accession>